<evidence type="ECO:0000256" key="2">
    <source>
        <dbReference type="PIRSR" id="PIRSR605511-1"/>
    </source>
</evidence>
<dbReference type="GO" id="GO:0019853">
    <property type="term" value="P:L-ascorbic acid biosynthetic process"/>
    <property type="evidence" value="ECO:0007669"/>
    <property type="project" value="TreeGrafter"/>
</dbReference>
<dbReference type="PANTHER" id="PTHR10907">
    <property type="entry name" value="REGUCALCIN"/>
    <property type="match status" value="1"/>
</dbReference>
<dbReference type="InterPro" id="IPR005511">
    <property type="entry name" value="SMP-30"/>
</dbReference>
<dbReference type="GO" id="GO:0005509">
    <property type="term" value="F:calcium ion binding"/>
    <property type="evidence" value="ECO:0007669"/>
    <property type="project" value="TreeGrafter"/>
</dbReference>
<dbReference type="PANTHER" id="PTHR10907:SF47">
    <property type="entry name" value="REGUCALCIN"/>
    <property type="match status" value="1"/>
</dbReference>
<dbReference type="AlphaFoldDB" id="A0A369TMS1"/>
<dbReference type="Pfam" id="PF08450">
    <property type="entry name" value="SGL"/>
    <property type="match status" value="1"/>
</dbReference>
<name>A0A369TMS1_9RHOB</name>
<evidence type="ECO:0000313" key="6">
    <source>
        <dbReference type="Proteomes" id="UP000253977"/>
    </source>
</evidence>
<comment type="caution">
    <text evidence="5">The sequence shown here is derived from an EMBL/GenBank/DDBJ whole genome shotgun (WGS) entry which is preliminary data.</text>
</comment>
<sequence>MSHLVHSDSICALGEGALWHPQTHTLYWFDVLKGTLYASVDQHQSSWSLGRMVSAAGWVDDTVLLIASERDLFTFDTATGTETHVADLEADNPVTRSNDGRADPWGGFWIGTMGKEDQSGAGAIYRYYDGQLRMLYDSLTIPNAICFAPGGAYAYFADTPTGIIRRVTLDAEGWPSAPAEPFVDLSREGLYPDGAVCDSAGNLWNAQYGAGRVACYSPEGVFMTALGIATALTTCPAFGGADLSTLFVTSAAHGAAADDRLAGMTFSVPTGFRGQAAHRVRL</sequence>
<protein>
    <submittedName>
        <fullName evidence="5">SMP-30/gluconolactonase/LRE family protein</fullName>
    </submittedName>
</protein>
<accession>A0A369TMS1</accession>
<dbReference type="SUPFAM" id="SSF63829">
    <property type="entry name" value="Calcium-dependent phosphotriesterase"/>
    <property type="match status" value="1"/>
</dbReference>
<organism evidence="5 6">
    <name type="scientific">Thalassococcus profundi</name>
    <dbReference type="NCBI Taxonomy" id="2282382"/>
    <lineage>
        <taxon>Bacteria</taxon>
        <taxon>Pseudomonadati</taxon>
        <taxon>Pseudomonadota</taxon>
        <taxon>Alphaproteobacteria</taxon>
        <taxon>Rhodobacterales</taxon>
        <taxon>Roseobacteraceae</taxon>
        <taxon>Thalassococcus</taxon>
    </lineage>
</organism>
<dbReference type="InterPro" id="IPR013658">
    <property type="entry name" value="SGL"/>
</dbReference>
<dbReference type="PRINTS" id="PR01790">
    <property type="entry name" value="SMP30FAMILY"/>
</dbReference>
<evidence type="ECO:0000259" key="4">
    <source>
        <dbReference type="Pfam" id="PF08450"/>
    </source>
</evidence>
<gene>
    <name evidence="5" type="ORF">DU478_08610</name>
</gene>
<dbReference type="RefSeq" id="WP_114510550.1">
    <property type="nucleotide sequence ID" value="NZ_QPMK01000005.1"/>
</dbReference>
<dbReference type="InterPro" id="IPR011042">
    <property type="entry name" value="6-blade_b-propeller_TolB-like"/>
</dbReference>
<feature type="binding site" evidence="3">
    <location>
        <position position="98"/>
    </location>
    <ligand>
        <name>substrate</name>
    </ligand>
</feature>
<evidence type="ECO:0000256" key="1">
    <source>
        <dbReference type="ARBA" id="ARBA00008853"/>
    </source>
</evidence>
<evidence type="ECO:0000313" key="5">
    <source>
        <dbReference type="EMBL" id="RDD66500.1"/>
    </source>
</evidence>
<feature type="binding site" evidence="3">
    <location>
        <position position="15"/>
    </location>
    <ligand>
        <name>a divalent metal cation</name>
        <dbReference type="ChEBI" id="CHEBI:60240"/>
    </ligand>
</feature>
<dbReference type="Proteomes" id="UP000253977">
    <property type="component" value="Unassembled WGS sequence"/>
</dbReference>
<comment type="cofactor">
    <cofactor evidence="3">
        <name>Zn(2+)</name>
        <dbReference type="ChEBI" id="CHEBI:29105"/>
    </cofactor>
    <text evidence="3">Binds 1 divalent metal cation per subunit.</text>
</comment>
<keyword evidence="3" id="KW-0479">Metal-binding</keyword>
<dbReference type="EMBL" id="QPMK01000005">
    <property type="protein sequence ID" value="RDD66500.1"/>
    <property type="molecule type" value="Genomic_DNA"/>
</dbReference>
<feature type="binding site" evidence="3">
    <location>
        <position position="143"/>
    </location>
    <ligand>
        <name>a divalent metal cation</name>
        <dbReference type="ChEBI" id="CHEBI:60240"/>
    </ligand>
</feature>
<feature type="binding site" evidence="3">
    <location>
        <position position="96"/>
    </location>
    <ligand>
        <name>substrate</name>
    </ligand>
</feature>
<proteinExistence type="inferred from homology"/>
<evidence type="ECO:0000256" key="3">
    <source>
        <dbReference type="PIRSR" id="PIRSR605511-2"/>
    </source>
</evidence>
<keyword evidence="6" id="KW-1185">Reference proteome</keyword>
<reference evidence="5 6" key="1">
    <citation type="submission" date="2018-07" db="EMBL/GenBank/DDBJ databases">
        <title>Thalassococcus profundi sp. nov., a marine bacterium isolated from deep seawater of Okinawa Trough.</title>
        <authorList>
            <person name="Yu M."/>
        </authorList>
    </citation>
    <scope>NUCLEOTIDE SEQUENCE [LARGE SCALE GENOMIC DNA]</scope>
    <source>
        <strain evidence="5 6">WRAS1</strain>
    </source>
</reference>
<keyword evidence="3" id="KW-0862">Zinc</keyword>
<feature type="binding site" evidence="3">
    <location>
        <position position="193"/>
    </location>
    <ligand>
        <name>a divalent metal cation</name>
        <dbReference type="ChEBI" id="CHEBI:60240"/>
    </ligand>
</feature>
<feature type="binding site" evidence="3">
    <location>
        <position position="116"/>
    </location>
    <ligand>
        <name>substrate</name>
    </ligand>
</feature>
<dbReference type="OrthoDB" id="2633250at2"/>
<feature type="domain" description="SMP-30/Gluconolactonase/LRE-like region" evidence="4">
    <location>
        <begin position="13"/>
        <end position="251"/>
    </location>
</feature>
<comment type="similarity">
    <text evidence="1">Belongs to the SMP-30/CGR1 family.</text>
</comment>
<dbReference type="Gene3D" id="2.120.10.30">
    <property type="entry name" value="TolB, C-terminal domain"/>
    <property type="match status" value="1"/>
</dbReference>
<feature type="active site" description="Proton donor/acceptor" evidence="2">
    <location>
        <position position="193"/>
    </location>
</feature>
<dbReference type="GO" id="GO:0004341">
    <property type="term" value="F:gluconolactonase activity"/>
    <property type="evidence" value="ECO:0007669"/>
    <property type="project" value="TreeGrafter"/>
</dbReference>